<protein>
    <recommendedName>
        <fullName evidence="1">MICOS complex subunit MIC13</fullName>
    </recommendedName>
</protein>
<comment type="subunit">
    <text evidence="1">Component of the mitochondrial contact site and cristae organizing system (MICOS) complex.</text>
</comment>
<name>A0A131XKC6_9ACAR</name>
<comment type="similarity">
    <text evidence="1">Belongs to the MICOS complex subunit Mic13 family.</text>
</comment>
<dbReference type="Pfam" id="PF15884">
    <property type="entry name" value="QIL1"/>
    <property type="match status" value="1"/>
</dbReference>
<organism evidence="2">
    <name type="scientific">Hyalomma excavatum</name>
    <dbReference type="NCBI Taxonomy" id="257692"/>
    <lineage>
        <taxon>Eukaryota</taxon>
        <taxon>Metazoa</taxon>
        <taxon>Ecdysozoa</taxon>
        <taxon>Arthropoda</taxon>
        <taxon>Chelicerata</taxon>
        <taxon>Arachnida</taxon>
        <taxon>Acari</taxon>
        <taxon>Parasitiformes</taxon>
        <taxon>Ixodida</taxon>
        <taxon>Ixodoidea</taxon>
        <taxon>Ixodidae</taxon>
        <taxon>Hyalomminae</taxon>
        <taxon>Hyalomma</taxon>
    </lineage>
</organism>
<dbReference type="AlphaFoldDB" id="A0A131XKC6"/>
<proteinExistence type="evidence at transcript level"/>
<reference evidence="2" key="1">
    <citation type="journal article" date="2017" name="Ticks Tick Borne Dis.">
        <title>An insight into the sialome of Hyalomma excavatum.</title>
        <authorList>
            <person name="Ribeiro J.M."/>
            <person name="Slovak M."/>
            <person name="Francischetti I.M."/>
        </authorList>
    </citation>
    <scope>NUCLEOTIDE SEQUENCE</scope>
    <source>
        <strain evidence="2">Samish</strain>
        <tissue evidence="2">Salivary glands</tissue>
    </source>
</reference>
<sequence length="114" mass="12480">MVFKGVLKLSILGGAIYATQKAGIWGDSTQTTENIKAYISSNPTLKYYCTLTPSRKELGMKAVDCWNDAVKATFKHLLNTPEYSKQATAWCVNAVSGMMEEPKAQPADTTKPSQ</sequence>
<comment type="function">
    <text evidence="1">Component of the MICOS complex, a large protein complex of the mitochondrial inner membrane that plays crucial roles in the maintenance of crista junctions, inner membrane architecture, and formation of contact sites to the outer membrane.</text>
</comment>
<dbReference type="GO" id="GO:0061617">
    <property type="term" value="C:MICOS complex"/>
    <property type="evidence" value="ECO:0007669"/>
    <property type="project" value="UniProtKB-UniRule"/>
</dbReference>
<dbReference type="EMBL" id="GEFH01001759">
    <property type="protein sequence ID" value="JAP66822.1"/>
    <property type="molecule type" value="mRNA"/>
</dbReference>
<comment type="subcellular location">
    <subcellularLocation>
        <location evidence="1">Mitochondrion inner membrane</location>
        <topology evidence="1">Single-pass membrane protein</topology>
    </subcellularLocation>
</comment>
<keyword evidence="1" id="KW-0999">Mitochondrion inner membrane</keyword>
<dbReference type="InterPro" id="IPR026769">
    <property type="entry name" value="Mic13"/>
</dbReference>
<accession>A0A131XKC6</accession>
<evidence type="ECO:0000313" key="2">
    <source>
        <dbReference type="EMBL" id="JAP66822.1"/>
    </source>
</evidence>
<keyword evidence="1" id="KW-0496">Mitochondrion</keyword>
<evidence type="ECO:0000256" key="1">
    <source>
        <dbReference type="RuleBase" id="RU363009"/>
    </source>
</evidence>
<keyword evidence="1" id="KW-0472">Membrane</keyword>